<feature type="transmembrane region" description="Helical" evidence="6">
    <location>
        <begin position="197"/>
        <end position="220"/>
    </location>
</feature>
<keyword evidence="4 6" id="KW-1133">Transmembrane helix</keyword>
<organism evidence="7 8">
    <name type="scientific">Tribolium castaneum</name>
    <name type="common">Red flour beetle</name>
    <dbReference type="NCBI Taxonomy" id="7070"/>
    <lineage>
        <taxon>Eukaryota</taxon>
        <taxon>Metazoa</taxon>
        <taxon>Ecdysozoa</taxon>
        <taxon>Arthropoda</taxon>
        <taxon>Hexapoda</taxon>
        <taxon>Insecta</taxon>
        <taxon>Pterygota</taxon>
        <taxon>Neoptera</taxon>
        <taxon>Endopterygota</taxon>
        <taxon>Coleoptera</taxon>
        <taxon>Polyphaga</taxon>
        <taxon>Cucujiformia</taxon>
        <taxon>Tenebrionidae</taxon>
        <taxon>Tenebrionidae incertae sedis</taxon>
        <taxon>Tribolium</taxon>
    </lineage>
</organism>
<protein>
    <recommendedName>
        <fullName evidence="2">Transmembrane protein 267</fullName>
    </recommendedName>
</protein>
<evidence type="ECO:0000256" key="6">
    <source>
        <dbReference type="SAM" id="Phobius"/>
    </source>
</evidence>
<keyword evidence="3 6" id="KW-0812">Transmembrane</keyword>
<keyword evidence="5 6" id="KW-0472">Membrane</keyword>
<evidence type="ECO:0000313" key="8">
    <source>
        <dbReference type="Proteomes" id="UP000007266"/>
    </source>
</evidence>
<dbReference type="GO" id="GO:0016020">
    <property type="term" value="C:membrane"/>
    <property type="evidence" value="ECO:0007669"/>
    <property type="project" value="UniProtKB-SubCell"/>
</dbReference>
<comment type="subcellular location">
    <subcellularLocation>
        <location evidence="1">Membrane</location>
        <topology evidence="1">Multi-pass membrane protein</topology>
    </subcellularLocation>
</comment>
<dbReference type="OMA" id="HQLRDGM"/>
<gene>
    <name evidence="7" type="primary">AUGUSTUS-3.0.2_34903</name>
    <name evidence="7" type="ORF">TcasGA2_TC034903</name>
</gene>
<dbReference type="EMBL" id="KQ971380">
    <property type="protein sequence ID" value="KYB24990.1"/>
    <property type="molecule type" value="Genomic_DNA"/>
</dbReference>
<dbReference type="InterPro" id="IPR007404">
    <property type="entry name" value="YdjM-like"/>
</dbReference>
<dbReference type="PANTHER" id="PTHR13628">
    <property type="entry name" value="TRANSMEMBRANE PROTEIN 267"/>
    <property type="match status" value="1"/>
</dbReference>
<dbReference type="FunCoup" id="A0A139WAR6">
    <property type="interactions" value="364"/>
</dbReference>
<feature type="transmembrane region" description="Helical" evidence="6">
    <location>
        <begin position="37"/>
        <end position="56"/>
    </location>
</feature>
<evidence type="ECO:0000256" key="4">
    <source>
        <dbReference type="ARBA" id="ARBA00022989"/>
    </source>
</evidence>
<accession>A0A139WAR6</accession>
<evidence type="ECO:0000313" key="7">
    <source>
        <dbReference type="EMBL" id="KYB24990.1"/>
    </source>
</evidence>
<dbReference type="InParanoid" id="A0A139WAR6"/>
<dbReference type="Pfam" id="PF04307">
    <property type="entry name" value="YdjM"/>
    <property type="match status" value="1"/>
</dbReference>
<reference evidence="7 8" key="1">
    <citation type="journal article" date="2008" name="Nature">
        <title>The genome of the model beetle and pest Tribolium castaneum.</title>
        <authorList>
            <consortium name="Tribolium Genome Sequencing Consortium"/>
            <person name="Richards S."/>
            <person name="Gibbs R.A."/>
            <person name="Weinstock G.M."/>
            <person name="Brown S.J."/>
            <person name="Denell R."/>
            <person name="Beeman R.W."/>
            <person name="Gibbs R."/>
            <person name="Beeman R.W."/>
            <person name="Brown S.J."/>
            <person name="Bucher G."/>
            <person name="Friedrich M."/>
            <person name="Grimmelikhuijzen C.J."/>
            <person name="Klingler M."/>
            <person name="Lorenzen M."/>
            <person name="Richards S."/>
            <person name="Roth S."/>
            <person name="Schroder R."/>
            <person name="Tautz D."/>
            <person name="Zdobnov E.M."/>
            <person name="Muzny D."/>
            <person name="Gibbs R.A."/>
            <person name="Weinstock G.M."/>
            <person name="Attaway T."/>
            <person name="Bell S."/>
            <person name="Buhay C.J."/>
            <person name="Chandrabose M.N."/>
            <person name="Chavez D."/>
            <person name="Clerk-Blankenburg K.P."/>
            <person name="Cree A."/>
            <person name="Dao M."/>
            <person name="Davis C."/>
            <person name="Chacko J."/>
            <person name="Dinh H."/>
            <person name="Dugan-Rocha S."/>
            <person name="Fowler G."/>
            <person name="Garner T.T."/>
            <person name="Garnes J."/>
            <person name="Gnirke A."/>
            <person name="Hawes A."/>
            <person name="Hernandez J."/>
            <person name="Hines S."/>
            <person name="Holder M."/>
            <person name="Hume J."/>
            <person name="Jhangiani S.N."/>
            <person name="Joshi V."/>
            <person name="Khan Z.M."/>
            <person name="Jackson L."/>
            <person name="Kovar C."/>
            <person name="Kowis A."/>
            <person name="Lee S."/>
            <person name="Lewis L.R."/>
            <person name="Margolis J."/>
            <person name="Morgan M."/>
            <person name="Nazareth L.V."/>
            <person name="Nguyen N."/>
            <person name="Okwuonu G."/>
            <person name="Parker D."/>
            <person name="Richards S."/>
            <person name="Ruiz S.J."/>
            <person name="Santibanez J."/>
            <person name="Savard J."/>
            <person name="Scherer S.E."/>
            <person name="Schneider B."/>
            <person name="Sodergren E."/>
            <person name="Tautz D."/>
            <person name="Vattahil S."/>
            <person name="Villasana D."/>
            <person name="White C.S."/>
            <person name="Wright R."/>
            <person name="Park Y."/>
            <person name="Beeman R.W."/>
            <person name="Lord J."/>
            <person name="Oppert B."/>
            <person name="Lorenzen M."/>
            <person name="Brown S."/>
            <person name="Wang L."/>
            <person name="Savard J."/>
            <person name="Tautz D."/>
            <person name="Richards S."/>
            <person name="Weinstock G."/>
            <person name="Gibbs R.A."/>
            <person name="Liu Y."/>
            <person name="Worley K."/>
            <person name="Weinstock G."/>
            <person name="Elsik C.G."/>
            <person name="Reese J.T."/>
            <person name="Elhaik E."/>
            <person name="Landan G."/>
            <person name="Graur D."/>
            <person name="Arensburger P."/>
            <person name="Atkinson P."/>
            <person name="Beeman R.W."/>
            <person name="Beidler J."/>
            <person name="Brown S.J."/>
            <person name="Demuth J.P."/>
            <person name="Drury D.W."/>
            <person name="Du Y.Z."/>
            <person name="Fujiwara H."/>
            <person name="Lorenzen M."/>
            <person name="Maselli V."/>
            <person name="Osanai M."/>
            <person name="Park Y."/>
            <person name="Robertson H.M."/>
            <person name="Tu Z."/>
            <person name="Wang J.J."/>
            <person name="Wang S."/>
            <person name="Richards S."/>
            <person name="Song H."/>
            <person name="Zhang L."/>
            <person name="Sodergren E."/>
            <person name="Werner D."/>
            <person name="Stanke M."/>
            <person name="Morgenstern B."/>
            <person name="Solovyev V."/>
            <person name="Kosarev P."/>
            <person name="Brown G."/>
            <person name="Chen H.C."/>
            <person name="Ermolaeva O."/>
            <person name="Hlavina W."/>
            <person name="Kapustin Y."/>
            <person name="Kiryutin B."/>
            <person name="Kitts P."/>
            <person name="Maglott D."/>
            <person name="Pruitt K."/>
            <person name="Sapojnikov V."/>
            <person name="Souvorov A."/>
            <person name="Mackey A.J."/>
            <person name="Waterhouse R.M."/>
            <person name="Wyder S."/>
            <person name="Zdobnov E.M."/>
            <person name="Zdobnov E.M."/>
            <person name="Wyder S."/>
            <person name="Kriventseva E.V."/>
            <person name="Kadowaki T."/>
            <person name="Bork P."/>
            <person name="Aranda M."/>
            <person name="Bao R."/>
            <person name="Beermann A."/>
            <person name="Berns N."/>
            <person name="Bolognesi R."/>
            <person name="Bonneton F."/>
            <person name="Bopp D."/>
            <person name="Brown S.J."/>
            <person name="Bucher G."/>
            <person name="Butts T."/>
            <person name="Chaumot A."/>
            <person name="Denell R.E."/>
            <person name="Ferrier D.E."/>
            <person name="Friedrich M."/>
            <person name="Gordon C.M."/>
            <person name="Jindra M."/>
            <person name="Klingler M."/>
            <person name="Lan Q."/>
            <person name="Lattorff H.M."/>
            <person name="Laudet V."/>
            <person name="von Levetsow C."/>
            <person name="Liu Z."/>
            <person name="Lutz R."/>
            <person name="Lynch J.A."/>
            <person name="da Fonseca R.N."/>
            <person name="Posnien N."/>
            <person name="Reuter R."/>
            <person name="Roth S."/>
            <person name="Savard J."/>
            <person name="Schinko J.B."/>
            <person name="Schmitt C."/>
            <person name="Schoppmeier M."/>
            <person name="Schroder R."/>
            <person name="Shippy T.D."/>
            <person name="Simonnet F."/>
            <person name="Marques-Souza H."/>
            <person name="Tautz D."/>
            <person name="Tomoyasu Y."/>
            <person name="Trauner J."/>
            <person name="Van der Zee M."/>
            <person name="Vervoort M."/>
            <person name="Wittkopp N."/>
            <person name="Wimmer E.A."/>
            <person name="Yang X."/>
            <person name="Jones A.K."/>
            <person name="Sattelle D.B."/>
            <person name="Ebert P.R."/>
            <person name="Nelson D."/>
            <person name="Scott J.G."/>
            <person name="Beeman R.W."/>
            <person name="Muthukrishnan S."/>
            <person name="Kramer K.J."/>
            <person name="Arakane Y."/>
            <person name="Beeman R.W."/>
            <person name="Zhu Q."/>
            <person name="Hogenkamp D."/>
            <person name="Dixit R."/>
            <person name="Oppert B."/>
            <person name="Jiang H."/>
            <person name="Zou Z."/>
            <person name="Marshall J."/>
            <person name="Elpidina E."/>
            <person name="Vinokurov K."/>
            <person name="Oppert C."/>
            <person name="Zou Z."/>
            <person name="Evans J."/>
            <person name="Lu Z."/>
            <person name="Zhao P."/>
            <person name="Sumathipala N."/>
            <person name="Altincicek B."/>
            <person name="Vilcinskas A."/>
            <person name="Williams M."/>
            <person name="Hultmark D."/>
            <person name="Hetru C."/>
            <person name="Jiang H."/>
            <person name="Grimmelikhuijzen C.J."/>
            <person name="Hauser F."/>
            <person name="Cazzamali G."/>
            <person name="Williamson M."/>
            <person name="Park Y."/>
            <person name="Li B."/>
            <person name="Tanaka Y."/>
            <person name="Predel R."/>
            <person name="Neupert S."/>
            <person name="Schachtner J."/>
            <person name="Verleyen P."/>
            <person name="Raible F."/>
            <person name="Bork P."/>
            <person name="Friedrich M."/>
            <person name="Walden K.K."/>
            <person name="Robertson H.M."/>
            <person name="Angeli S."/>
            <person name="Foret S."/>
            <person name="Bucher G."/>
            <person name="Schuetz S."/>
            <person name="Maleszka R."/>
            <person name="Wimmer E.A."/>
            <person name="Beeman R.W."/>
            <person name="Lorenzen M."/>
            <person name="Tomoyasu Y."/>
            <person name="Miller S.C."/>
            <person name="Grossmann D."/>
            <person name="Bucher G."/>
        </authorList>
    </citation>
    <scope>NUCLEOTIDE SEQUENCE [LARGE SCALE GENOMIC DNA]</scope>
    <source>
        <strain evidence="7 8">Georgia GA2</strain>
    </source>
</reference>
<reference evidence="7 8" key="2">
    <citation type="journal article" date="2010" name="Nucleic Acids Res.">
        <title>BeetleBase in 2010: revisions to provide comprehensive genomic information for Tribolium castaneum.</title>
        <authorList>
            <person name="Kim H.S."/>
            <person name="Murphy T."/>
            <person name="Xia J."/>
            <person name="Caragea D."/>
            <person name="Park Y."/>
            <person name="Beeman R.W."/>
            <person name="Lorenzen M.D."/>
            <person name="Butcher S."/>
            <person name="Manak J.R."/>
            <person name="Brown S.J."/>
        </authorList>
    </citation>
    <scope>GENOME REANNOTATION</scope>
    <source>
        <strain evidence="7 8">Georgia GA2</strain>
    </source>
</reference>
<feature type="transmembrane region" description="Helical" evidence="6">
    <location>
        <begin position="63"/>
        <end position="84"/>
    </location>
</feature>
<evidence type="ECO:0000256" key="2">
    <source>
        <dbReference type="ARBA" id="ARBA00013977"/>
    </source>
</evidence>
<feature type="transmembrane region" description="Helical" evidence="6">
    <location>
        <begin position="137"/>
        <end position="155"/>
    </location>
</feature>
<evidence type="ECO:0000256" key="1">
    <source>
        <dbReference type="ARBA" id="ARBA00004141"/>
    </source>
</evidence>
<name>A0A139WAR6_TRICA</name>
<dbReference type="PANTHER" id="PTHR13628:SF1">
    <property type="entry name" value="TRANSMEMBRANE PROTEIN 267"/>
    <property type="match status" value="1"/>
</dbReference>
<dbReference type="Proteomes" id="UP000007266">
    <property type="component" value="Linkage group 10"/>
</dbReference>
<dbReference type="KEGG" id="tca:103314528"/>
<dbReference type="InterPro" id="IPR026572">
    <property type="entry name" value="TMEM267"/>
</dbReference>
<sequence length="237" mass="26826">MSGILLTFQKRHNDSDSKLCGYVTRTVLMFFTCFPSTSNYITILLALVSITGDYIVSHTKLHLFQALFDNATHATIGALSWLYICINCKNRSHTQTLIEIGLCAGIASLIDIDHFISARSVHLKDATNLQKRPPLHCSTFPFLFCLLFLLLSYFFQVELWKRVSLIVLTAFVSHHTRDATRRGFWFYPFGSTPPIPYFLYVGMTCFLPPVVCVLHDLVWIGGESGPRYTFISKGAVI</sequence>
<evidence type="ECO:0000256" key="3">
    <source>
        <dbReference type="ARBA" id="ARBA00022692"/>
    </source>
</evidence>
<proteinExistence type="predicted"/>
<keyword evidence="8" id="KW-1185">Reference proteome</keyword>
<evidence type="ECO:0000256" key="5">
    <source>
        <dbReference type="ARBA" id="ARBA00023136"/>
    </source>
</evidence>
<dbReference type="AlphaFoldDB" id="A0A139WAR6"/>
<dbReference type="OrthoDB" id="10014558at2759"/>